<evidence type="ECO:0000313" key="5">
    <source>
        <dbReference type="Proteomes" id="UP000077755"/>
    </source>
</evidence>
<protein>
    <submittedName>
        <fullName evidence="4">Uncharacterized protein</fullName>
    </submittedName>
</protein>
<dbReference type="Gene3D" id="3.30.559.10">
    <property type="entry name" value="Chloramphenicol acetyltransferase-like domain"/>
    <property type="match status" value="2"/>
</dbReference>
<dbReference type="Pfam" id="PF02458">
    <property type="entry name" value="Transferase"/>
    <property type="match status" value="1"/>
</dbReference>
<sequence length="446" mass="50096">MNMRGLILFTRQLHVISRSGTSIIKPASPTPENFKVYHLPLHDCMMPNIYIPAIFFYADISKAADHKSTVSNLLKNSLSETLTKYYPYAGRLRPSGSSVDCNDEGVHFVEARIGCKLAHVLEKDPAKEDEQGLGHLFPPLAIWDKLSNEKCSSLVLVQLNHFICGGIAIAVGFSHRIGDALTLLSFVAYWAGLSRHSFDHQKLLHVCPYIVSDHEQSHDNDSNTFNVSFPEKHWITKNVVFHNSNIARLKADVEIRHKLQGKDEPNYTRNELVTALLYRCVVAAAATSNGGAYIKSVLCQTVNIRPLLDPPLPQTSVGSFINYNNIATGTENETELHNLVERIREGKLQLRRNKGMDEIIAARPFEEFEKMNRIYLVSSICSFPLYEIDFGWGRPVKATIVDMPVVNSIILMDTPSGDGIEAIVGLEEKEMENFQAHRDLLSYISF</sequence>
<dbReference type="EMBL" id="CP093343">
    <property type="protein sequence ID" value="WOG82289.1"/>
    <property type="molecule type" value="Genomic_DNA"/>
</dbReference>
<accession>A0A166GDW9</accession>
<dbReference type="Proteomes" id="UP000077755">
    <property type="component" value="Chromosome 1"/>
</dbReference>
<proteinExistence type="inferred from homology"/>
<dbReference type="OrthoDB" id="671439at2759"/>
<dbReference type="AlphaFoldDB" id="A0A166GDW9"/>
<evidence type="ECO:0000256" key="1">
    <source>
        <dbReference type="ARBA" id="ARBA00009861"/>
    </source>
</evidence>
<dbReference type="PANTHER" id="PTHR31623:SF118">
    <property type="entry name" value="BAHD ACYLTRANSFERASE"/>
    <property type="match status" value="1"/>
</dbReference>
<evidence type="ECO:0000313" key="4">
    <source>
        <dbReference type="EMBL" id="WOG82289.1"/>
    </source>
</evidence>
<keyword evidence="2" id="KW-0808">Transferase</keyword>
<dbReference type="InterPro" id="IPR023213">
    <property type="entry name" value="CAT-like_dom_sf"/>
</dbReference>
<keyword evidence="5" id="KW-1185">Reference proteome</keyword>
<name>A0A166GDW9_DAUCS</name>
<evidence type="ECO:0000256" key="2">
    <source>
        <dbReference type="ARBA" id="ARBA00022679"/>
    </source>
</evidence>
<dbReference type="PANTHER" id="PTHR31623">
    <property type="entry name" value="F21J9.9"/>
    <property type="match status" value="1"/>
</dbReference>
<dbReference type="Gramene" id="KZN08850">
    <property type="protein sequence ID" value="KZN08850"/>
    <property type="gene ID" value="DCAR_001506"/>
</dbReference>
<dbReference type="GO" id="GO:0016746">
    <property type="term" value="F:acyltransferase activity"/>
    <property type="evidence" value="ECO:0007669"/>
    <property type="project" value="UniProtKB-KW"/>
</dbReference>
<dbReference type="Gramene" id="KZN08848">
    <property type="protein sequence ID" value="KZN08848"/>
    <property type="gene ID" value="DCAR_001504"/>
</dbReference>
<comment type="similarity">
    <text evidence="1">Belongs to the plant acyltransferase family.</text>
</comment>
<organism evidence="4 5">
    <name type="scientific">Daucus carota subsp. sativus</name>
    <name type="common">Carrot</name>
    <dbReference type="NCBI Taxonomy" id="79200"/>
    <lineage>
        <taxon>Eukaryota</taxon>
        <taxon>Viridiplantae</taxon>
        <taxon>Streptophyta</taxon>
        <taxon>Embryophyta</taxon>
        <taxon>Tracheophyta</taxon>
        <taxon>Spermatophyta</taxon>
        <taxon>Magnoliopsida</taxon>
        <taxon>eudicotyledons</taxon>
        <taxon>Gunneridae</taxon>
        <taxon>Pentapetalae</taxon>
        <taxon>asterids</taxon>
        <taxon>campanulids</taxon>
        <taxon>Apiales</taxon>
        <taxon>Apiaceae</taxon>
        <taxon>Apioideae</taxon>
        <taxon>Scandiceae</taxon>
        <taxon>Daucinae</taxon>
        <taxon>Daucus</taxon>
        <taxon>Daucus sect. Daucus</taxon>
    </lineage>
</organism>
<reference evidence="4" key="1">
    <citation type="journal article" date="2016" name="Nat. Genet.">
        <title>A high-quality carrot genome assembly provides new insights into carotenoid accumulation and asterid genome evolution.</title>
        <authorList>
            <person name="Iorizzo M."/>
            <person name="Ellison S."/>
            <person name="Senalik D."/>
            <person name="Zeng P."/>
            <person name="Satapoomin P."/>
            <person name="Huang J."/>
            <person name="Bowman M."/>
            <person name="Iovene M."/>
            <person name="Sanseverino W."/>
            <person name="Cavagnaro P."/>
            <person name="Yildiz M."/>
            <person name="Macko-Podgorni A."/>
            <person name="Moranska E."/>
            <person name="Grzebelus E."/>
            <person name="Grzebelus D."/>
            <person name="Ashrafi H."/>
            <person name="Zheng Z."/>
            <person name="Cheng S."/>
            <person name="Spooner D."/>
            <person name="Van Deynze A."/>
            <person name="Simon P."/>
        </authorList>
    </citation>
    <scope>NUCLEOTIDE SEQUENCE</scope>
    <source>
        <tissue evidence="4">Leaf</tissue>
    </source>
</reference>
<gene>
    <name evidence="4" type="ORF">DCAR_0101452</name>
</gene>
<evidence type="ECO:0000256" key="3">
    <source>
        <dbReference type="ARBA" id="ARBA00023315"/>
    </source>
</evidence>
<keyword evidence="3" id="KW-0012">Acyltransferase</keyword>
<reference evidence="4" key="2">
    <citation type="submission" date="2022-03" db="EMBL/GenBank/DDBJ databases">
        <title>Draft title - Genomic analysis of global carrot germplasm unveils the trajectory of domestication and the origin of high carotenoid orange carrot.</title>
        <authorList>
            <person name="Iorizzo M."/>
            <person name="Ellison S."/>
            <person name="Senalik D."/>
            <person name="Macko-Podgorni A."/>
            <person name="Grzebelus D."/>
            <person name="Bostan H."/>
            <person name="Rolling W."/>
            <person name="Curaba J."/>
            <person name="Simon P."/>
        </authorList>
    </citation>
    <scope>NUCLEOTIDE SEQUENCE</scope>
    <source>
        <tissue evidence="4">Leaf</tissue>
    </source>
</reference>